<feature type="domain" description="GST N-terminal" evidence="5">
    <location>
        <begin position="3"/>
        <end position="82"/>
    </location>
</feature>
<dbReference type="SUPFAM" id="SSF47616">
    <property type="entry name" value="GST C-terminal domain-like"/>
    <property type="match status" value="1"/>
</dbReference>
<evidence type="ECO:0000259" key="5">
    <source>
        <dbReference type="PROSITE" id="PS50404"/>
    </source>
</evidence>
<comment type="catalytic activity">
    <reaction evidence="3">
        <text>RX + glutathione = an S-substituted glutathione + a halide anion + H(+)</text>
        <dbReference type="Rhea" id="RHEA:16437"/>
        <dbReference type="ChEBI" id="CHEBI:15378"/>
        <dbReference type="ChEBI" id="CHEBI:16042"/>
        <dbReference type="ChEBI" id="CHEBI:17792"/>
        <dbReference type="ChEBI" id="CHEBI:57925"/>
        <dbReference type="ChEBI" id="CHEBI:90779"/>
        <dbReference type="EC" id="2.5.1.18"/>
    </reaction>
</comment>
<sequence length="218" mass="25152">MASEVILLDYWPSPFGTRARIALAEKGIDYERKDEDLGSKSPLLIKMNPIHQKIPVLIHNGKPICESDIIIQYIDDVWKDTTPLLPSVPYLRAKARFWVNFIDTKVHESSKKIWLGKGEDQENGKKEVIEWSKLLEGELGDKPYFGGETFGFVDIALIPWYNWFNIFKTFANFSIEEECPKLVTWGKRCLEKESVSKSLPNPQQIHDANLQFKKRLGI</sequence>
<dbReference type="InterPro" id="IPR004046">
    <property type="entry name" value="GST_C"/>
</dbReference>
<feature type="domain" description="GST C-terminal" evidence="6">
    <location>
        <begin position="88"/>
        <end position="216"/>
    </location>
</feature>
<dbReference type="Pfam" id="PF02798">
    <property type="entry name" value="GST_N"/>
    <property type="match status" value="1"/>
</dbReference>
<dbReference type="GO" id="GO:0005737">
    <property type="term" value="C:cytoplasm"/>
    <property type="evidence" value="ECO:0007669"/>
    <property type="project" value="TreeGrafter"/>
</dbReference>
<dbReference type="FunFam" id="3.40.30.10:FF:000014">
    <property type="entry name" value="Tau class glutathione S-transferase"/>
    <property type="match status" value="1"/>
</dbReference>
<accession>A0A5B7C160</accession>
<dbReference type="InterPro" id="IPR040079">
    <property type="entry name" value="Glutathione_S-Trfase"/>
</dbReference>
<evidence type="ECO:0000256" key="1">
    <source>
        <dbReference type="ARBA" id="ARBA00012452"/>
    </source>
</evidence>
<reference evidence="7" key="1">
    <citation type="submission" date="2019-08" db="EMBL/GenBank/DDBJ databases">
        <title>Reference gene set and small RNA set construction with multiple tissues from Davidia involucrata Baill.</title>
        <authorList>
            <person name="Yang H."/>
            <person name="Zhou C."/>
            <person name="Li G."/>
            <person name="Wang J."/>
            <person name="Gao P."/>
            <person name="Wang M."/>
            <person name="Wang R."/>
            <person name="Zhao Y."/>
        </authorList>
    </citation>
    <scope>NUCLEOTIDE SEQUENCE</scope>
    <source>
        <tissue evidence="7">Mixed with DoveR01_LX</tissue>
    </source>
</reference>
<dbReference type="EC" id="2.5.1.18" evidence="1"/>
<dbReference type="EMBL" id="GHES01044360">
    <property type="protein sequence ID" value="MPA74919.1"/>
    <property type="molecule type" value="Transcribed_RNA"/>
</dbReference>
<gene>
    <name evidence="7" type="ORF">Din_044360</name>
</gene>
<dbReference type="PANTHER" id="PTHR11260">
    <property type="entry name" value="GLUTATHIONE S-TRANSFERASE, GST, SUPERFAMILY, GST DOMAIN CONTAINING"/>
    <property type="match status" value="1"/>
</dbReference>
<proteinExistence type="inferred from homology"/>
<dbReference type="FunFam" id="1.20.1050.10:FF:000018">
    <property type="entry name" value="Glutathione S-transferase U20"/>
    <property type="match status" value="1"/>
</dbReference>
<evidence type="ECO:0000259" key="6">
    <source>
        <dbReference type="PROSITE" id="PS50405"/>
    </source>
</evidence>
<evidence type="ECO:0000256" key="3">
    <source>
        <dbReference type="ARBA" id="ARBA00047960"/>
    </source>
</evidence>
<dbReference type="SUPFAM" id="SSF52833">
    <property type="entry name" value="Thioredoxin-like"/>
    <property type="match status" value="1"/>
</dbReference>
<dbReference type="Gene3D" id="3.40.30.10">
    <property type="entry name" value="Glutaredoxin"/>
    <property type="match status" value="1"/>
</dbReference>
<dbReference type="PANTHER" id="PTHR11260:SF519">
    <property type="entry name" value="GLUTATHIONE TRANSFERASE"/>
    <property type="match status" value="1"/>
</dbReference>
<dbReference type="PROSITE" id="PS50404">
    <property type="entry name" value="GST_NTER"/>
    <property type="match status" value="1"/>
</dbReference>
<dbReference type="CDD" id="cd03058">
    <property type="entry name" value="GST_N_Tau"/>
    <property type="match status" value="1"/>
</dbReference>
<evidence type="ECO:0000256" key="2">
    <source>
        <dbReference type="ARBA" id="ARBA00022679"/>
    </source>
</evidence>
<dbReference type="SFLD" id="SFLDG01152">
    <property type="entry name" value="Main.3:_Omega-_and_Tau-like"/>
    <property type="match status" value="1"/>
</dbReference>
<dbReference type="PROSITE" id="PS50405">
    <property type="entry name" value="GST_CTER"/>
    <property type="match status" value="1"/>
</dbReference>
<dbReference type="SFLD" id="SFLDG00358">
    <property type="entry name" value="Main_(cytGST)"/>
    <property type="match status" value="1"/>
</dbReference>
<name>A0A5B7C160_DAVIN</name>
<evidence type="ECO:0000256" key="4">
    <source>
        <dbReference type="RuleBase" id="RU003494"/>
    </source>
</evidence>
<dbReference type="GO" id="GO:0004364">
    <property type="term" value="F:glutathione transferase activity"/>
    <property type="evidence" value="ECO:0007669"/>
    <property type="project" value="UniProtKB-EC"/>
</dbReference>
<dbReference type="SFLD" id="SFLDS00019">
    <property type="entry name" value="Glutathione_Transferase_(cytos"/>
    <property type="match status" value="1"/>
</dbReference>
<dbReference type="InterPro" id="IPR010987">
    <property type="entry name" value="Glutathione-S-Trfase_C-like"/>
</dbReference>
<dbReference type="Gene3D" id="1.20.1050.10">
    <property type="match status" value="1"/>
</dbReference>
<dbReference type="InterPro" id="IPR045073">
    <property type="entry name" value="Omega/Tau-like"/>
</dbReference>
<keyword evidence="2 7" id="KW-0808">Transferase</keyword>
<dbReference type="InterPro" id="IPR036282">
    <property type="entry name" value="Glutathione-S-Trfase_C_sf"/>
</dbReference>
<comment type="similarity">
    <text evidence="4">Belongs to the GST superfamily.</text>
</comment>
<organism evidence="7">
    <name type="scientific">Davidia involucrata</name>
    <name type="common">Dove tree</name>
    <dbReference type="NCBI Taxonomy" id="16924"/>
    <lineage>
        <taxon>Eukaryota</taxon>
        <taxon>Viridiplantae</taxon>
        <taxon>Streptophyta</taxon>
        <taxon>Embryophyta</taxon>
        <taxon>Tracheophyta</taxon>
        <taxon>Spermatophyta</taxon>
        <taxon>Magnoliopsida</taxon>
        <taxon>eudicotyledons</taxon>
        <taxon>Gunneridae</taxon>
        <taxon>Pentapetalae</taxon>
        <taxon>asterids</taxon>
        <taxon>Cornales</taxon>
        <taxon>Nyssaceae</taxon>
        <taxon>Davidia</taxon>
    </lineage>
</organism>
<dbReference type="Pfam" id="PF00043">
    <property type="entry name" value="GST_C"/>
    <property type="match status" value="1"/>
</dbReference>
<dbReference type="AlphaFoldDB" id="A0A5B7C160"/>
<dbReference type="InterPro" id="IPR004045">
    <property type="entry name" value="Glutathione_S-Trfase_N"/>
</dbReference>
<dbReference type="InterPro" id="IPR045074">
    <property type="entry name" value="GST_C_Tau"/>
</dbReference>
<dbReference type="CDD" id="cd03185">
    <property type="entry name" value="GST_C_Tau"/>
    <property type="match status" value="1"/>
</dbReference>
<evidence type="ECO:0000313" key="7">
    <source>
        <dbReference type="EMBL" id="MPA74919.1"/>
    </source>
</evidence>
<dbReference type="GO" id="GO:0006749">
    <property type="term" value="P:glutathione metabolic process"/>
    <property type="evidence" value="ECO:0007669"/>
    <property type="project" value="InterPro"/>
</dbReference>
<dbReference type="InterPro" id="IPR036249">
    <property type="entry name" value="Thioredoxin-like_sf"/>
</dbReference>
<protein>
    <recommendedName>
        <fullName evidence="1">glutathione transferase</fullName>
        <ecNumber evidence="1">2.5.1.18</ecNumber>
    </recommendedName>
</protein>